<dbReference type="InterPro" id="IPR050267">
    <property type="entry name" value="Anti-sigma-factor_SerPK"/>
</dbReference>
<sequence>MLKAEIQLANTLSAVPGLLDQLDQALVAMDVPDADAFQVKLALEELVTNAINYGFDEGQTSELEVALRRQNEDLICELRDHGRVFNPLDVVEPDVTLDVDHRKVGGLGVFFVRQVMDDVSYERAGNMNVMRLRKTLGREGE</sequence>
<evidence type="ECO:0000256" key="1">
    <source>
        <dbReference type="ARBA" id="ARBA00022527"/>
    </source>
</evidence>
<organism evidence="3 4">
    <name type="scientific">Ruegeria haliotis</name>
    <dbReference type="NCBI Taxonomy" id="2747601"/>
    <lineage>
        <taxon>Bacteria</taxon>
        <taxon>Pseudomonadati</taxon>
        <taxon>Pseudomonadota</taxon>
        <taxon>Alphaproteobacteria</taxon>
        <taxon>Rhodobacterales</taxon>
        <taxon>Roseobacteraceae</taxon>
        <taxon>Ruegeria</taxon>
    </lineage>
</organism>
<dbReference type="RefSeq" id="WP_176867385.1">
    <property type="nucleotide sequence ID" value="NZ_JABXWT010000023.1"/>
</dbReference>
<dbReference type="Pfam" id="PF13581">
    <property type="entry name" value="HATPase_c_2"/>
    <property type="match status" value="1"/>
</dbReference>
<dbReference type="CDD" id="cd16936">
    <property type="entry name" value="HATPase_RsbW-like"/>
    <property type="match status" value="1"/>
</dbReference>
<feature type="domain" description="Histidine kinase/HSP90-like ATPase" evidence="2">
    <location>
        <begin position="10"/>
        <end position="134"/>
    </location>
</feature>
<dbReference type="SUPFAM" id="SSF55874">
    <property type="entry name" value="ATPase domain of HSP90 chaperone/DNA topoisomerase II/histidine kinase"/>
    <property type="match status" value="1"/>
</dbReference>
<dbReference type="PANTHER" id="PTHR35526:SF6">
    <property type="entry name" value="SLR1861 PROTEIN"/>
    <property type="match status" value="1"/>
</dbReference>
<proteinExistence type="predicted"/>
<keyword evidence="1" id="KW-0418">Kinase</keyword>
<keyword evidence="1" id="KW-0808">Transferase</keyword>
<dbReference type="EMBL" id="JABXWT010000023">
    <property type="protein sequence ID" value="NVO58342.1"/>
    <property type="molecule type" value="Genomic_DNA"/>
</dbReference>
<reference evidence="3 4" key="1">
    <citation type="submission" date="2020-06" db="EMBL/GenBank/DDBJ databases">
        <authorList>
            <person name="Cao W.R."/>
        </authorList>
    </citation>
    <scope>NUCLEOTIDE SEQUENCE [LARGE SCALE GENOMIC DNA]</scope>
    <source>
        <strain evidence="3 4">B1Z28</strain>
    </source>
</reference>
<dbReference type="PANTHER" id="PTHR35526">
    <property type="entry name" value="ANTI-SIGMA-F FACTOR RSBW-RELATED"/>
    <property type="match status" value="1"/>
</dbReference>
<keyword evidence="3" id="KW-0547">Nucleotide-binding</keyword>
<accession>A0ABX2PXS4</accession>
<dbReference type="Proteomes" id="UP000630805">
    <property type="component" value="Unassembled WGS sequence"/>
</dbReference>
<dbReference type="GO" id="GO:0005524">
    <property type="term" value="F:ATP binding"/>
    <property type="evidence" value="ECO:0007669"/>
    <property type="project" value="UniProtKB-KW"/>
</dbReference>
<keyword evidence="3" id="KW-0067">ATP-binding</keyword>
<dbReference type="InterPro" id="IPR036890">
    <property type="entry name" value="HATPase_C_sf"/>
</dbReference>
<evidence type="ECO:0000259" key="2">
    <source>
        <dbReference type="Pfam" id="PF13581"/>
    </source>
</evidence>
<keyword evidence="1" id="KW-0723">Serine/threonine-protein kinase</keyword>
<protein>
    <submittedName>
        <fullName evidence="3">ATP-binding protein</fullName>
    </submittedName>
</protein>
<dbReference type="InterPro" id="IPR003594">
    <property type="entry name" value="HATPase_dom"/>
</dbReference>
<name>A0ABX2PXS4_9RHOB</name>
<comment type="caution">
    <text evidence="3">The sequence shown here is derived from an EMBL/GenBank/DDBJ whole genome shotgun (WGS) entry which is preliminary data.</text>
</comment>
<gene>
    <name evidence="3" type="ORF">HW561_21380</name>
</gene>
<evidence type="ECO:0000313" key="4">
    <source>
        <dbReference type="Proteomes" id="UP000630805"/>
    </source>
</evidence>
<keyword evidence="4" id="KW-1185">Reference proteome</keyword>
<evidence type="ECO:0000313" key="3">
    <source>
        <dbReference type="EMBL" id="NVO58342.1"/>
    </source>
</evidence>
<dbReference type="Gene3D" id="3.30.565.10">
    <property type="entry name" value="Histidine kinase-like ATPase, C-terminal domain"/>
    <property type="match status" value="1"/>
</dbReference>